<feature type="transmembrane region" description="Helical" evidence="1">
    <location>
        <begin position="12"/>
        <end position="30"/>
    </location>
</feature>
<protein>
    <submittedName>
        <fullName evidence="2">Uncharacterized protein</fullName>
    </submittedName>
</protein>
<dbReference type="Pfam" id="PF14087">
    <property type="entry name" value="DUF4267"/>
    <property type="match status" value="1"/>
</dbReference>
<dbReference type="Proteomes" id="UP000053328">
    <property type="component" value="Unassembled WGS sequence"/>
</dbReference>
<organism evidence="2 3">
    <name type="scientific">Exophiala spinifera</name>
    <dbReference type="NCBI Taxonomy" id="91928"/>
    <lineage>
        <taxon>Eukaryota</taxon>
        <taxon>Fungi</taxon>
        <taxon>Dikarya</taxon>
        <taxon>Ascomycota</taxon>
        <taxon>Pezizomycotina</taxon>
        <taxon>Eurotiomycetes</taxon>
        <taxon>Chaetothyriomycetidae</taxon>
        <taxon>Chaetothyriales</taxon>
        <taxon>Herpotrichiellaceae</taxon>
        <taxon>Exophiala</taxon>
    </lineage>
</organism>
<dbReference type="GeneID" id="27328143"/>
<name>A0A0D2BPN8_9EURO</name>
<dbReference type="OrthoDB" id="5216128at2759"/>
<accession>A0A0D2BPN8</accession>
<gene>
    <name evidence="2" type="ORF">PV08_01060</name>
</gene>
<dbReference type="VEuPathDB" id="FungiDB:PV08_01060"/>
<dbReference type="AlphaFoldDB" id="A0A0D2BPN8"/>
<evidence type="ECO:0000313" key="2">
    <source>
        <dbReference type="EMBL" id="KIW20485.1"/>
    </source>
</evidence>
<dbReference type="InterPro" id="IPR025363">
    <property type="entry name" value="DUF4267"/>
</dbReference>
<keyword evidence="3" id="KW-1185">Reference proteome</keyword>
<dbReference type="RefSeq" id="XP_016240701.1">
    <property type="nucleotide sequence ID" value="XM_016375425.1"/>
</dbReference>
<evidence type="ECO:0000313" key="3">
    <source>
        <dbReference type="Proteomes" id="UP000053328"/>
    </source>
</evidence>
<dbReference type="EMBL" id="KN847492">
    <property type="protein sequence ID" value="KIW20485.1"/>
    <property type="molecule type" value="Genomic_DNA"/>
</dbReference>
<sequence>MSAQSHPFFYNTSLALSVFPMLFGINAMLRPDSHLRALGFPLHTEPTAKKLNLALMRIWSIRNLSVGFLLALIWNTGDEKLMAKALGAGMAMATTDGFVSRLLIGGGETQHWIFPPVLGVVIAGLYGWFD</sequence>
<reference evidence="2 3" key="1">
    <citation type="submission" date="2015-01" db="EMBL/GenBank/DDBJ databases">
        <title>The Genome Sequence of Exophiala spinifera CBS89968.</title>
        <authorList>
            <consortium name="The Broad Institute Genomics Platform"/>
            <person name="Cuomo C."/>
            <person name="de Hoog S."/>
            <person name="Gorbushina A."/>
            <person name="Stielow B."/>
            <person name="Teixiera M."/>
            <person name="Abouelleil A."/>
            <person name="Chapman S.B."/>
            <person name="Priest M."/>
            <person name="Young S.K."/>
            <person name="Wortman J."/>
            <person name="Nusbaum C."/>
            <person name="Birren B."/>
        </authorList>
    </citation>
    <scope>NUCLEOTIDE SEQUENCE [LARGE SCALE GENOMIC DNA]</scope>
    <source>
        <strain evidence="2 3">CBS 89968</strain>
    </source>
</reference>
<evidence type="ECO:0000256" key="1">
    <source>
        <dbReference type="SAM" id="Phobius"/>
    </source>
</evidence>
<dbReference type="HOGENOM" id="CLU_144283_0_0_1"/>
<keyword evidence="1" id="KW-0812">Transmembrane</keyword>
<keyword evidence="1" id="KW-1133">Transmembrane helix</keyword>
<proteinExistence type="predicted"/>
<feature type="transmembrane region" description="Helical" evidence="1">
    <location>
        <begin position="111"/>
        <end position="129"/>
    </location>
</feature>
<keyword evidence="1" id="KW-0472">Membrane</keyword>